<evidence type="ECO:0000313" key="2">
    <source>
        <dbReference type="Proteomes" id="UP000007033"/>
    </source>
</evidence>
<dbReference type="HOGENOM" id="CLU_2770539_0_0_9"/>
<organism evidence="1 2">
    <name type="scientific">Lactobacillus amylovorus (strain GRL 1112)</name>
    <dbReference type="NCBI Taxonomy" id="695560"/>
    <lineage>
        <taxon>Bacteria</taxon>
        <taxon>Bacillati</taxon>
        <taxon>Bacillota</taxon>
        <taxon>Bacilli</taxon>
        <taxon>Lactobacillales</taxon>
        <taxon>Lactobacillaceae</taxon>
        <taxon>Lactobacillus</taxon>
    </lineage>
</organism>
<reference evidence="1 2" key="1">
    <citation type="journal article" date="2011" name="J. Bacteriol.">
        <title>Genome sequence of Lactobacillus amylovorus GRL1112.</title>
        <authorList>
            <person name="Kant R."/>
            <person name="Paulin L."/>
            <person name="Alatalo E."/>
            <person name="de Vos W.M."/>
            <person name="Palva A."/>
        </authorList>
    </citation>
    <scope>NUCLEOTIDE SEQUENCE [LARGE SCALE GENOMIC DNA]</scope>
    <source>
        <strain evidence="1 2">GRL 1112</strain>
    </source>
</reference>
<dbReference type="EMBL" id="CP002338">
    <property type="protein sequence ID" value="ADQ59869.1"/>
    <property type="molecule type" value="Genomic_DNA"/>
</dbReference>
<sequence length="69" mass="8291">MAEHEVEHERYKHKQYGRNHVGKVEETLRSHMRVADIWINEPFEDIGTDKACFVTSQRDYEEIADDDRE</sequence>
<evidence type="ECO:0000313" key="1">
    <source>
        <dbReference type="EMBL" id="ADQ59869.1"/>
    </source>
</evidence>
<proteinExistence type="predicted"/>
<dbReference type="KEGG" id="lam:LA2_09820"/>
<gene>
    <name evidence="1" type="ordered locus">LA2_09820</name>
</gene>
<dbReference type="Proteomes" id="UP000007033">
    <property type="component" value="Chromosome"/>
</dbReference>
<accession>E4SMX3</accession>
<dbReference type="AlphaFoldDB" id="E4SMX3"/>
<protein>
    <submittedName>
        <fullName evidence="1">Uncharacterized protein</fullName>
    </submittedName>
</protein>
<name>E4SMX3_LACAR</name>